<evidence type="ECO:0000313" key="2">
    <source>
        <dbReference type="Proteomes" id="UP001519460"/>
    </source>
</evidence>
<accession>A0ABD0L7T7</accession>
<gene>
    <name evidence="1" type="ORF">BaRGS_00013058</name>
</gene>
<evidence type="ECO:0000313" key="1">
    <source>
        <dbReference type="EMBL" id="KAK7495611.1"/>
    </source>
</evidence>
<comment type="caution">
    <text evidence="1">The sequence shown here is derived from an EMBL/GenBank/DDBJ whole genome shotgun (WGS) entry which is preliminary data.</text>
</comment>
<dbReference type="Proteomes" id="UP001519460">
    <property type="component" value="Unassembled WGS sequence"/>
</dbReference>
<organism evidence="1 2">
    <name type="scientific">Batillaria attramentaria</name>
    <dbReference type="NCBI Taxonomy" id="370345"/>
    <lineage>
        <taxon>Eukaryota</taxon>
        <taxon>Metazoa</taxon>
        <taxon>Spiralia</taxon>
        <taxon>Lophotrochozoa</taxon>
        <taxon>Mollusca</taxon>
        <taxon>Gastropoda</taxon>
        <taxon>Caenogastropoda</taxon>
        <taxon>Sorbeoconcha</taxon>
        <taxon>Cerithioidea</taxon>
        <taxon>Batillariidae</taxon>
        <taxon>Batillaria</taxon>
    </lineage>
</organism>
<name>A0ABD0L7T7_9CAEN</name>
<protein>
    <submittedName>
        <fullName evidence="1">Uncharacterized protein</fullName>
    </submittedName>
</protein>
<feature type="non-terminal residue" evidence="1">
    <location>
        <position position="97"/>
    </location>
</feature>
<dbReference type="EMBL" id="JACVVK020000073">
    <property type="protein sequence ID" value="KAK7495611.1"/>
    <property type="molecule type" value="Genomic_DNA"/>
</dbReference>
<dbReference type="AlphaFoldDB" id="A0ABD0L7T7"/>
<sequence>MFDANYINTWFVCHAGKGGDCSTLDGVLPVVVSSDQRRNRLSACLRKVMSNRCSTGSDSVDQVTCFPDFQTLWENCWVCLLRVSSRNCSQPEQPNKK</sequence>
<reference evidence="1 2" key="1">
    <citation type="journal article" date="2023" name="Sci. Data">
        <title>Genome assembly of the Korean intertidal mud-creeper Batillaria attramentaria.</title>
        <authorList>
            <person name="Patra A.K."/>
            <person name="Ho P.T."/>
            <person name="Jun S."/>
            <person name="Lee S.J."/>
            <person name="Kim Y."/>
            <person name="Won Y.J."/>
        </authorList>
    </citation>
    <scope>NUCLEOTIDE SEQUENCE [LARGE SCALE GENOMIC DNA]</scope>
    <source>
        <strain evidence="1">Wonlab-2016</strain>
    </source>
</reference>
<keyword evidence="2" id="KW-1185">Reference proteome</keyword>
<proteinExistence type="predicted"/>